<accession>A0A8A1L9D0</accession>
<sequence>MIHNTPNGSCSKKVLTSKLNPQHGSRLSQWRHGLLGITGRLLLSWILELAFWIVRLLFFFSLSFLIFLLLTLLVLVFLYFSSLFDLEEPRIQHISHKHP</sequence>
<keyword evidence="1" id="KW-0472">Membrane</keyword>
<gene>
    <name evidence="2" type="ORF">I7I53_11445</name>
</gene>
<dbReference type="AlphaFoldDB" id="A0A8A1L9D0"/>
<name>A0A8A1L9D0_AJEC8</name>
<feature type="transmembrane region" description="Helical" evidence="1">
    <location>
        <begin position="33"/>
        <end position="53"/>
    </location>
</feature>
<protein>
    <submittedName>
        <fullName evidence="2">Uncharacterized protein</fullName>
    </submittedName>
</protein>
<dbReference type="Proteomes" id="UP000663419">
    <property type="component" value="Chromosome 1"/>
</dbReference>
<dbReference type="EMBL" id="CP069102">
    <property type="protein sequence ID" value="QSS50669.1"/>
    <property type="molecule type" value="Genomic_DNA"/>
</dbReference>
<keyword evidence="1" id="KW-1133">Transmembrane helix</keyword>
<evidence type="ECO:0000313" key="3">
    <source>
        <dbReference type="Proteomes" id="UP000663419"/>
    </source>
</evidence>
<feature type="transmembrane region" description="Helical" evidence="1">
    <location>
        <begin position="59"/>
        <end position="80"/>
    </location>
</feature>
<organism evidence="2 3">
    <name type="scientific">Ajellomyces capsulatus (strain H88)</name>
    <name type="common">Darling's disease fungus</name>
    <name type="synonym">Histoplasma capsulatum</name>
    <dbReference type="NCBI Taxonomy" id="544711"/>
    <lineage>
        <taxon>Eukaryota</taxon>
        <taxon>Fungi</taxon>
        <taxon>Dikarya</taxon>
        <taxon>Ascomycota</taxon>
        <taxon>Pezizomycotina</taxon>
        <taxon>Eurotiomycetes</taxon>
        <taxon>Eurotiomycetidae</taxon>
        <taxon>Onygenales</taxon>
        <taxon>Ajellomycetaceae</taxon>
        <taxon>Histoplasma</taxon>
    </lineage>
</organism>
<proteinExistence type="predicted"/>
<keyword evidence="1" id="KW-0812">Transmembrane</keyword>
<evidence type="ECO:0000313" key="2">
    <source>
        <dbReference type="EMBL" id="QSS50669.1"/>
    </source>
</evidence>
<reference evidence="2" key="1">
    <citation type="submission" date="2021-01" db="EMBL/GenBank/DDBJ databases">
        <title>Chromosome-level genome assembly of a human fungal pathogen reveals clustering of transcriptionally co-regulated genes.</title>
        <authorList>
            <person name="Voorhies M."/>
            <person name="Cohen S."/>
            <person name="Shea T.P."/>
            <person name="Petrus S."/>
            <person name="Munoz J.F."/>
            <person name="Poplawski S."/>
            <person name="Goldman W.E."/>
            <person name="Michael T."/>
            <person name="Cuomo C.A."/>
            <person name="Sil A."/>
            <person name="Beyhan S."/>
        </authorList>
    </citation>
    <scope>NUCLEOTIDE SEQUENCE</scope>
    <source>
        <strain evidence="2">H88</strain>
    </source>
</reference>
<evidence type="ECO:0000256" key="1">
    <source>
        <dbReference type="SAM" id="Phobius"/>
    </source>
</evidence>
<dbReference type="VEuPathDB" id="FungiDB:I7I53_11445"/>